<feature type="compositionally biased region" description="Low complexity" evidence="1">
    <location>
        <begin position="85"/>
        <end position="95"/>
    </location>
</feature>
<accession>A0A317XP66</accession>
<evidence type="ECO:0000313" key="3">
    <source>
        <dbReference type="Proteomes" id="UP000246740"/>
    </source>
</evidence>
<keyword evidence="3" id="KW-1185">Reference proteome</keyword>
<dbReference type="InParanoid" id="A0A317XP66"/>
<feature type="compositionally biased region" description="Polar residues" evidence="1">
    <location>
        <begin position="42"/>
        <end position="58"/>
    </location>
</feature>
<gene>
    <name evidence="2" type="ORF">BCV70DRAFT_200570</name>
</gene>
<dbReference type="Proteomes" id="UP000246740">
    <property type="component" value="Unassembled WGS sequence"/>
</dbReference>
<protein>
    <submittedName>
        <fullName evidence="2">Uncharacterized protein</fullName>
    </submittedName>
</protein>
<dbReference type="AlphaFoldDB" id="A0A317XP66"/>
<reference evidence="2 3" key="1">
    <citation type="journal article" date="2018" name="Mol. Biol. Evol.">
        <title>Broad Genomic Sampling Reveals a Smut Pathogenic Ancestry of the Fungal Clade Ustilaginomycotina.</title>
        <authorList>
            <person name="Kijpornyongpan T."/>
            <person name="Mondo S.J."/>
            <person name="Barry K."/>
            <person name="Sandor L."/>
            <person name="Lee J."/>
            <person name="Lipzen A."/>
            <person name="Pangilinan J."/>
            <person name="LaButti K."/>
            <person name="Hainaut M."/>
            <person name="Henrissat B."/>
            <person name="Grigoriev I.V."/>
            <person name="Spatafora J.W."/>
            <person name="Aime M.C."/>
        </authorList>
    </citation>
    <scope>NUCLEOTIDE SEQUENCE [LARGE SCALE GENOMIC DNA]</scope>
    <source>
        <strain evidence="2 3">MCA 3645</strain>
    </source>
</reference>
<feature type="region of interest" description="Disordered" evidence="1">
    <location>
        <begin position="1"/>
        <end position="95"/>
    </location>
</feature>
<sequence>MSGLPDLSHGTSWNDSTFSFDSLNASTNPADQGGPKTPPPTSSNQDLRLNLQPDSNLHLNLHAEKMASSHQAANNNTNLWIPNASQSSTTSSHHH</sequence>
<proteinExistence type="predicted"/>
<feature type="compositionally biased region" description="Polar residues" evidence="1">
    <location>
        <begin position="68"/>
        <end position="84"/>
    </location>
</feature>
<name>A0A317XP66_9BASI</name>
<evidence type="ECO:0000256" key="1">
    <source>
        <dbReference type="SAM" id="MobiDB-lite"/>
    </source>
</evidence>
<feature type="compositionally biased region" description="Polar residues" evidence="1">
    <location>
        <begin position="9"/>
        <end position="30"/>
    </location>
</feature>
<dbReference type="EMBL" id="KZ819194">
    <property type="protein sequence ID" value="PWY99649.1"/>
    <property type="molecule type" value="Genomic_DNA"/>
</dbReference>
<evidence type="ECO:0000313" key="2">
    <source>
        <dbReference type="EMBL" id="PWY99649.1"/>
    </source>
</evidence>
<organism evidence="2 3">
    <name type="scientific">Testicularia cyperi</name>
    <dbReference type="NCBI Taxonomy" id="1882483"/>
    <lineage>
        <taxon>Eukaryota</taxon>
        <taxon>Fungi</taxon>
        <taxon>Dikarya</taxon>
        <taxon>Basidiomycota</taxon>
        <taxon>Ustilaginomycotina</taxon>
        <taxon>Ustilaginomycetes</taxon>
        <taxon>Ustilaginales</taxon>
        <taxon>Anthracoideaceae</taxon>
        <taxon>Testicularia</taxon>
    </lineage>
</organism>